<evidence type="ECO:0000256" key="1">
    <source>
        <dbReference type="SAM" id="SignalP"/>
    </source>
</evidence>
<sequence>MIYHGSRPLALGLLLLCLGSGVEAEVLTITTTQDTSLPGECSLRDAVEAINFRKEVNECPAGNGNDIIRFAPGAVYELAAPLAFGGQTIQVPRVDNEGEPVLDENEQPIIDDVEVNPRVTLQLDPEALEDDEVGDNAILVAAPGERIIHVREKSTLTVSAITLRDGDVSAHTEPEGGLILADGNVTLQERTLLENGRAAMGGAIYLTGTATLTAVDARFLDNTATVDGGAISMADDYKGTLNFSRFYFAGNHSDGRGGVLFGRGAVLTVVMRNGTLLRNSAAAGGTVLHMDALTTTQNFALNNLTLVENEGTGSALGAVYLEEAGDNDVLINSVLVANTPSDCAGPGMADLTLAYVVTGPGCAAPLPEYTASSNIQGGVNLSNAGDISVLRNADGPCVVGTPCDPIELDEPGFLPGYLPEFTIAAGSGVPALLDTGSPTTGVEYICESSDQRGNNRAERCDIGANEFMKAEGQVDSFNMVIGQTTEMDVVANDLGDALIDCNLVPSGEECIRVVIPSTRPGTVITADIDANGYPVLVYQFGSRYDGYDFFEYLVHRDAFAGITFGGADVGARVAVSSRPASGMTESKNVDDFGGVNLFWLGLLALAGAARRGRRAWPLLALLCAGTASAAEITVDSLDDVMPPAYLPGTCTLREAIHSGIDKQPNLSGCTNGQTGQDVILLPEGTITLAGTLEISAQNRLVIEGEGVDKTIIDADGVGRLFTAGSQLVLRNMTLRNGNAGAADGGAVLARAGLVLENVRVENNSAASGGAIYLAFNNDESSSSAFRSVYFNGNTATLDGGAMSMFAQTQRRDLEISSSTFAGNVAGLSGGAVDANQKTGSLVVMNSTFIGNQASVGGSALDVRDSATSFNVVNSTFMDNTGGAGQIDLGEPQTGEAGNRTLSNSIYAGIDQACSSGTRRFNRSLFNLFSGADASCTAAGTDQDNTTGIALPDIRAALNGGVLYEAPSGQDYELPHLPITDPLFTDIIDAGNPAALAEGSTGVDACRSVDLRNAPRTAGEQCDRGAYELQVITAVEDSGGNDNRRSRTVVFDVLANDVPGDGYRFRPGTMTLTKVTGDAELPDTLGEAFTRLRKRNEDDEVVQGYDDVWGTTSEGVSFDYSVEDINDPELFCGEGLNTDGSTNNPTDGTHLDQDCVVVYRLDEIAGQPSQVQCDALPYDDYFRYTVESEDFTLDAEDEVQWGGHRLTTTGLVKVTIANLPPRPPREAIRRTIEPGGQVTIDLIAAGVLDVDGEIVGLSLPESGRPLFAARDPNTRKIEGTGIIFNEAALTVTYIHADTTKRFKDTFLVRLEDDCGSNTDVSVEINFPQVDGAGGNLGGGGSPAPWALLCGGLLLSLRRRVQ</sequence>
<evidence type="ECO:0008006" key="4">
    <source>
        <dbReference type="Google" id="ProtNLM"/>
    </source>
</evidence>
<dbReference type="Proteomes" id="UP000006764">
    <property type="component" value="Chromosome"/>
</dbReference>
<feature type="chain" id="PRO_5002112075" description="CSLREA domain-containing protein" evidence="1">
    <location>
        <begin position="25"/>
        <end position="1360"/>
    </location>
</feature>
<dbReference type="HOGENOM" id="CLU_257029_0_0_6"/>
<evidence type="ECO:0000313" key="3">
    <source>
        <dbReference type="Proteomes" id="UP000006764"/>
    </source>
</evidence>
<dbReference type="RefSeq" id="WP_144401654.1">
    <property type="nucleotide sequence ID" value="NZ_CP004387.1"/>
</dbReference>
<organism evidence="2 3">
    <name type="scientific">Isoalcanivorax pacificus W11-5</name>
    <dbReference type="NCBI Taxonomy" id="391936"/>
    <lineage>
        <taxon>Bacteria</taxon>
        <taxon>Pseudomonadati</taxon>
        <taxon>Pseudomonadota</taxon>
        <taxon>Gammaproteobacteria</taxon>
        <taxon>Oceanospirillales</taxon>
        <taxon>Alcanivoracaceae</taxon>
        <taxon>Isoalcanivorax</taxon>
    </lineage>
</organism>
<dbReference type="SUPFAM" id="SSF51126">
    <property type="entry name" value="Pectin lyase-like"/>
    <property type="match status" value="2"/>
</dbReference>
<keyword evidence="1" id="KW-0732">Signal</keyword>
<accession>A0A0B4XQI6</accession>
<dbReference type="InterPro" id="IPR059226">
    <property type="entry name" value="Choice_anch_Q_dom"/>
</dbReference>
<dbReference type="PANTHER" id="PTHR11319:SF35">
    <property type="entry name" value="OUTER MEMBRANE PROTEIN PMPC-RELATED"/>
    <property type="match status" value="1"/>
</dbReference>
<dbReference type="Gene3D" id="2.160.20.10">
    <property type="entry name" value="Single-stranded right-handed beta-helix, Pectin lyase-like"/>
    <property type="match status" value="1"/>
</dbReference>
<feature type="signal peptide" evidence="1">
    <location>
        <begin position="1"/>
        <end position="24"/>
    </location>
</feature>
<protein>
    <recommendedName>
        <fullName evidence="4">CSLREA domain-containing protein</fullName>
    </recommendedName>
</protein>
<dbReference type="EMBL" id="CP004387">
    <property type="protein sequence ID" value="AJD48723.1"/>
    <property type="molecule type" value="Genomic_DNA"/>
</dbReference>
<dbReference type="PANTHER" id="PTHR11319">
    <property type="entry name" value="G PROTEIN-COUPLED RECEPTOR-RELATED"/>
    <property type="match status" value="1"/>
</dbReference>
<dbReference type="InterPro" id="IPR011050">
    <property type="entry name" value="Pectin_lyase_fold/virulence"/>
</dbReference>
<reference evidence="2 3" key="1">
    <citation type="journal article" date="2012" name="J. Bacteriol.">
        <title>Genome sequence of an alkane-degrading bacterium, Alcanivorax pacificus type strain W11-5, isolated from deep sea sediment.</title>
        <authorList>
            <person name="Lai Q."/>
            <person name="Shao Z."/>
        </authorList>
    </citation>
    <scope>NUCLEOTIDE SEQUENCE [LARGE SCALE GENOMIC DNA]</scope>
    <source>
        <strain evidence="2 3">W11-5</strain>
    </source>
</reference>
<dbReference type="NCBIfam" id="NF041518">
    <property type="entry name" value="choice_anch_Q"/>
    <property type="match status" value="1"/>
</dbReference>
<proteinExistence type="predicted"/>
<dbReference type="OrthoDB" id="6071517at2"/>
<dbReference type="InterPro" id="IPR012334">
    <property type="entry name" value="Pectin_lyas_fold"/>
</dbReference>
<evidence type="ECO:0000313" key="2">
    <source>
        <dbReference type="EMBL" id="AJD48723.1"/>
    </source>
</evidence>
<dbReference type="KEGG" id="apac:S7S_11555"/>
<name>A0A0B4XQI6_9GAMM</name>
<keyword evidence="3" id="KW-1185">Reference proteome</keyword>
<dbReference type="STRING" id="391936.S7S_11555"/>
<gene>
    <name evidence="2" type="ORF">S7S_11555</name>
</gene>